<keyword evidence="7" id="KW-0805">Transcription regulation</keyword>
<dbReference type="FunFam" id="3.30.160.60:FF:000145">
    <property type="entry name" value="Zinc finger protein 574"/>
    <property type="match status" value="1"/>
</dbReference>
<dbReference type="GO" id="GO:0005634">
    <property type="term" value="C:nucleus"/>
    <property type="evidence" value="ECO:0007669"/>
    <property type="project" value="UniProtKB-SubCell"/>
</dbReference>
<dbReference type="AlphaFoldDB" id="A0A9D2YID5"/>
<keyword evidence="4" id="KW-0677">Repeat</keyword>
<dbReference type="PROSITE" id="PS00028">
    <property type="entry name" value="ZINC_FINGER_C2H2_1"/>
    <property type="match status" value="9"/>
</dbReference>
<dbReference type="GO" id="GO:0006357">
    <property type="term" value="P:regulation of transcription by RNA polymerase II"/>
    <property type="evidence" value="ECO:0007669"/>
    <property type="project" value="TreeGrafter"/>
</dbReference>
<dbReference type="GO" id="GO:0003700">
    <property type="term" value="F:DNA-binding transcription factor activity"/>
    <property type="evidence" value="ECO:0007669"/>
    <property type="project" value="TreeGrafter"/>
</dbReference>
<evidence type="ECO:0000313" key="17">
    <source>
        <dbReference type="Proteomes" id="UP000822369"/>
    </source>
</evidence>
<organism evidence="14 17">
    <name type="scientific">Nothobranchius furzeri</name>
    <name type="common">Turquoise killifish</name>
    <dbReference type="NCBI Taxonomy" id="105023"/>
    <lineage>
        <taxon>Eukaryota</taxon>
        <taxon>Metazoa</taxon>
        <taxon>Chordata</taxon>
        <taxon>Craniata</taxon>
        <taxon>Vertebrata</taxon>
        <taxon>Euteleostomi</taxon>
        <taxon>Actinopterygii</taxon>
        <taxon>Neopterygii</taxon>
        <taxon>Teleostei</taxon>
        <taxon>Neoteleostei</taxon>
        <taxon>Acanthomorphata</taxon>
        <taxon>Ovalentaria</taxon>
        <taxon>Atherinomorphae</taxon>
        <taxon>Cyprinodontiformes</taxon>
        <taxon>Nothobranchiidae</taxon>
        <taxon>Nothobranchius</taxon>
    </lineage>
</organism>
<evidence type="ECO:0000256" key="1">
    <source>
        <dbReference type="ARBA" id="ARBA00003767"/>
    </source>
</evidence>
<dbReference type="PANTHER" id="PTHR24404:SF114">
    <property type="entry name" value="KLUMPFUSS, ISOFORM B-RELATED"/>
    <property type="match status" value="1"/>
</dbReference>
<keyword evidence="3" id="KW-0479">Metal-binding</keyword>
<comment type="caution">
    <text evidence="14">The sequence shown here is derived from an EMBL/GenBank/DDBJ whole genome shotgun (WGS) entry which is preliminary data.</text>
</comment>
<evidence type="ECO:0000256" key="12">
    <source>
        <dbReference type="SAM" id="MobiDB-lite"/>
    </source>
</evidence>
<reference evidence="14" key="1">
    <citation type="submission" date="2020-03" db="EMBL/GenBank/DDBJ databases">
        <title>Intra-Species Differences in Population Size shape Life History and Genome Evolution.</title>
        <authorList>
            <person name="Willemsen D."/>
            <person name="Cui R."/>
            <person name="Valenzano D.R."/>
        </authorList>
    </citation>
    <scope>NUCLEOTIDE SEQUENCE</scope>
    <source>
        <strain evidence="14">GRZ</strain>
        <tissue evidence="14">Whole</tissue>
    </source>
</reference>
<feature type="domain" description="C2H2-type" evidence="13">
    <location>
        <begin position="418"/>
        <end position="445"/>
    </location>
</feature>
<evidence type="ECO:0000256" key="9">
    <source>
        <dbReference type="ARBA" id="ARBA00023163"/>
    </source>
</evidence>
<evidence type="ECO:0000256" key="8">
    <source>
        <dbReference type="ARBA" id="ARBA00023125"/>
    </source>
</evidence>
<evidence type="ECO:0000256" key="10">
    <source>
        <dbReference type="ARBA" id="ARBA00023242"/>
    </source>
</evidence>
<dbReference type="SMART" id="SM00355">
    <property type="entry name" value="ZnF_C2H2"/>
    <property type="match status" value="9"/>
</dbReference>
<keyword evidence="8" id="KW-0238">DNA-binding</keyword>
<dbReference type="PANTHER" id="PTHR24404">
    <property type="entry name" value="ZINC FINGER PROTEIN"/>
    <property type="match status" value="1"/>
</dbReference>
<evidence type="ECO:0000313" key="14">
    <source>
        <dbReference type="EMBL" id="KAF7221165.1"/>
    </source>
</evidence>
<dbReference type="InterPro" id="IPR036236">
    <property type="entry name" value="Znf_C2H2_sf"/>
</dbReference>
<feature type="domain" description="C2H2-type" evidence="13">
    <location>
        <begin position="446"/>
        <end position="469"/>
    </location>
</feature>
<evidence type="ECO:0000256" key="7">
    <source>
        <dbReference type="ARBA" id="ARBA00023015"/>
    </source>
</evidence>
<dbReference type="FunFam" id="3.30.160.60:FF:000097">
    <property type="entry name" value="Zinc finger protein"/>
    <property type="match status" value="1"/>
</dbReference>
<feature type="compositionally biased region" description="Acidic residues" evidence="12">
    <location>
        <begin position="149"/>
        <end position="161"/>
    </location>
</feature>
<dbReference type="Pfam" id="PF00096">
    <property type="entry name" value="zf-C2H2"/>
    <property type="match status" value="9"/>
</dbReference>
<evidence type="ECO:0000256" key="11">
    <source>
        <dbReference type="PROSITE-ProRule" id="PRU00042"/>
    </source>
</evidence>
<protein>
    <submittedName>
        <fullName evidence="15">Transcript variant X1</fullName>
    </submittedName>
    <submittedName>
        <fullName evidence="14">Transcript variant X2</fullName>
    </submittedName>
    <submittedName>
        <fullName evidence="16">Transcript variant X3</fullName>
    </submittedName>
</protein>
<dbReference type="GO" id="GO:0000978">
    <property type="term" value="F:RNA polymerase II cis-regulatory region sequence-specific DNA binding"/>
    <property type="evidence" value="ECO:0007669"/>
    <property type="project" value="TreeGrafter"/>
</dbReference>
<dbReference type="InterPro" id="IPR013087">
    <property type="entry name" value="Znf_C2H2_type"/>
</dbReference>
<evidence type="ECO:0000259" key="13">
    <source>
        <dbReference type="PROSITE" id="PS50157"/>
    </source>
</evidence>
<dbReference type="InterPro" id="IPR050589">
    <property type="entry name" value="Ikaros_C2H2-ZF"/>
</dbReference>
<sequence>MATSNELPLQDHRSADSPCLHQYMDLDIINTDILQMVLVKEEPPDEQSANLDLQDPDHLQIKEEQEELWTSLQGEPFHLKEEETDAARFSFTTVYIKSEDDEEKPVFSQLHHQQTQDRDVPTSSSANQMAAETSRNPDLNHHQQTSDSSETEDSGDEDTELSDSGPETGEVNNDWNERRSSASDVKTVNKSFSCPECGKQFLHEWSLQKHMRVTGHSAKRSSDYLVNTKSVSHEQHVDSCRKVQTQLKSFSCDDCEKRFSRISSLNIHMRVHTGQISFVCEVCGQRFRHKTNLNRHKIVHTGLKLFACEVCGQRFSQKANLNIHMRVHTGQKPYVCELCGQRFSQKCSLISHVNVHTGQKPFVCEICGQRFSQKTHLNSHVRVHTGQKPFACELCGQRFSQKSHLNSHMRVHTGQKPFACELCGQNFCDKSTLNRHTRVHTGQRPFPCELCGQRFSQKTHLNRHLRVHI</sequence>
<keyword evidence="10" id="KW-0539">Nucleus</keyword>
<feature type="region of interest" description="Disordered" evidence="12">
    <location>
        <begin position="103"/>
        <end position="182"/>
    </location>
</feature>
<gene>
    <name evidence="14" type="ORF">G4P62_003563</name>
</gene>
<dbReference type="FunFam" id="3.30.160.60:FF:001840">
    <property type="entry name" value="Paternally-expressed gene 3 protein"/>
    <property type="match status" value="1"/>
</dbReference>
<dbReference type="EMBL" id="JAAVVJ010000006">
    <property type="protein sequence ID" value="KAF7221165.1"/>
    <property type="molecule type" value="Genomic_DNA"/>
</dbReference>
<evidence type="ECO:0000256" key="4">
    <source>
        <dbReference type="ARBA" id="ARBA00022737"/>
    </source>
</evidence>
<dbReference type="PROSITE" id="PS50157">
    <property type="entry name" value="ZINC_FINGER_C2H2_2"/>
    <property type="match status" value="9"/>
</dbReference>
<evidence type="ECO:0000256" key="5">
    <source>
        <dbReference type="ARBA" id="ARBA00022771"/>
    </source>
</evidence>
<feature type="domain" description="C2H2-type" evidence="13">
    <location>
        <begin position="390"/>
        <end position="417"/>
    </location>
</feature>
<feature type="domain" description="C2H2-type" evidence="13">
    <location>
        <begin position="192"/>
        <end position="221"/>
    </location>
</feature>
<dbReference type="FunFam" id="3.30.160.60:FF:000100">
    <property type="entry name" value="Zinc finger 45-like"/>
    <property type="match status" value="3"/>
</dbReference>
<name>A0A9D2YID5_NOTFU</name>
<feature type="domain" description="C2H2-type" evidence="13">
    <location>
        <begin position="250"/>
        <end position="277"/>
    </location>
</feature>
<evidence type="ECO:0000256" key="2">
    <source>
        <dbReference type="ARBA" id="ARBA00004123"/>
    </source>
</evidence>
<evidence type="ECO:0000313" key="16">
    <source>
        <dbReference type="EMBL" id="KAF7221167.1"/>
    </source>
</evidence>
<dbReference type="FunFam" id="3.30.160.60:FF:000912">
    <property type="entry name" value="Zinc finger protein 660"/>
    <property type="match status" value="1"/>
</dbReference>
<feature type="domain" description="C2H2-type" evidence="13">
    <location>
        <begin position="334"/>
        <end position="361"/>
    </location>
</feature>
<keyword evidence="9" id="KW-0804">Transcription</keyword>
<dbReference type="EMBL" id="JAAVVJ010000006">
    <property type="protein sequence ID" value="KAF7221167.1"/>
    <property type="molecule type" value="Genomic_DNA"/>
</dbReference>
<proteinExistence type="predicted"/>
<dbReference type="EMBL" id="JAAVVJ010000006">
    <property type="protein sequence ID" value="KAF7221166.1"/>
    <property type="molecule type" value="Genomic_DNA"/>
</dbReference>
<keyword evidence="6" id="KW-0862">Zinc</keyword>
<comment type="subcellular location">
    <subcellularLocation>
        <location evidence="2">Nucleus</location>
    </subcellularLocation>
</comment>
<dbReference type="SUPFAM" id="SSF57667">
    <property type="entry name" value="beta-beta-alpha zinc fingers"/>
    <property type="match status" value="5"/>
</dbReference>
<dbReference type="Proteomes" id="UP000822369">
    <property type="component" value="Chromosome 6"/>
</dbReference>
<feature type="domain" description="C2H2-type" evidence="13">
    <location>
        <begin position="278"/>
        <end position="305"/>
    </location>
</feature>
<dbReference type="FunFam" id="3.30.160.60:FF:000670">
    <property type="entry name" value="zinc finger protein 22"/>
    <property type="match status" value="1"/>
</dbReference>
<dbReference type="Gene3D" id="3.30.160.60">
    <property type="entry name" value="Classic Zinc Finger"/>
    <property type="match status" value="9"/>
</dbReference>
<evidence type="ECO:0000256" key="3">
    <source>
        <dbReference type="ARBA" id="ARBA00022723"/>
    </source>
</evidence>
<accession>A0A9D2YID5</accession>
<feature type="compositionally biased region" description="Polar residues" evidence="12">
    <location>
        <begin position="121"/>
        <end position="137"/>
    </location>
</feature>
<keyword evidence="5 11" id="KW-0863">Zinc-finger</keyword>
<feature type="domain" description="C2H2-type" evidence="13">
    <location>
        <begin position="306"/>
        <end position="333"/>
    </location>
</feature>
<dbReference type="GO" id="GO:0008270">
    <property type="term" value="F:zinc ion binding"/>
    <property type="evidence" value="ECO:0007669"/>
    <property type="project" value="UniProtKB-KW"/>
</dbReference>
<comment type="function">
    <text evidence="1">May be involved in transcriptional regulation.</text>
</comment>
<evidence type="ECO:0000256" key="6">
    <source>
        <dbReference type="ARBA" id="ARBA00022833"/>
    </source>
</evidence>
<evidence type="ECO:0000313" key="15">
    <source>
        <dbReference type="EMBL" id="KAF7221166.1"/>
    </source>
</evidence>
<dbReference type="FunFam" id="3.30.160.60:FF:002343">
    <property type="entry name" value="Zinc finger protein 33A"/>
    <property type="match status" value="1"/>
</dbReference>
<feature type="domain" description="C2H2-type" evidence="13">
    <location>
        <begin position="362"/>
        <end position="389"/>
    </location>
</feature>